<organism evidence="1">
    <name type="scientific">marine sediment metagenome</name>
    <dbReference type="NCBI Taxonomy" id="412755"/>
    <lineage>
        <taxon>unclassified sequences</taxon>
        <taxon>metagenomes</taxon>
        <taxon>ecological metagenomes</taxon>
    </lineage>
</organism>
<evidence type="ECO:0000313" key="1">
    <source>
        <dbReference type="EMBL" id="KKM98213.1"/>
    </source>
</evidence>
<dbReference type="EMBL" id="LAZR01005650">
    <property type="protein sequence ID" value="KKM98213.1"/>
    <property type="molecule type" value="Genomic_DNA"/>
</dbReference>
<protein>
    <submittedName>
        <fullName evidence="1">Uncharacterized protein</fullName>
    </submittedName>
</protein>
<name>A0A0F9LXU5_9ZZZZ</name>
<proteinExistence type="predicted"/>
<gene>
    <name evidence="1" type="ORF">LCGC14_1160200</name>
</gene>
<sequence>MADAKFPIIKAPEELGVVPTTGVRARIDTRTGAGLVGAVIGRGILDLGVKWDLMAAKTQLSKSSIDASNRINEYFIELDGNDDPATYGNSFERLSTDLAALAPRNRKALRVYNENLARQIIQVGGQTRNAAKAKLQENAQEVDFLLLQKAKDSGDAGDFLKYSASVIGNLKLGDVYTATEAERLLDGARNEAELVQKRTEIAIEEALEIQQEADRDKLGKALNDGSIDYTMIDNSSVPEAEQEQWRVRMNTEVERKARGEVIVTNEQVRANLRSRAVNIWRGADTKANVLALLNEARFGESPTIDDAAYKELSTLVETKLEKVQADFLAEAHRDGQEQLVDLGVDEFAFLRGEGKLTDSQIERRKIQLWWADRFDNEMEQWVQDNPDKNKREGYQQAQMVLAAYSNTPHEEIELLRANTLAGLFFPAIKPLTEEELKGGMTDAIAAEKLRIRTEGEVVAADFLAKHPVSTKTIVQMQGPQGGQTSVGVGDIGTMLDKGLKFPPGSNVRVKRNALGSRAHFKGLIIEPGKRVISFDGGKTWQLLP</sequence>
<dbReference type="AlphaFoldDB" id="A0A0F9LXU5"/>
<comment type="caution">
    <text evidence="1">The sequence shown here is derived from an EMBL/GenBank/DDBJ whole genome shotgun (WGS) entry which is preliminary data.</text>
</comment>
<accession>A0A0F9LXU5</accession>
<reference evidence="1" key="1">
    <citation type="journal article" date="2015" name="Nature">
        <title>Complex archaea that bridge the gap between prokaryotes and eukaryotes.</title>
        <authorList>
            <person name="Spang A."/>
            <person name="Saw J.H."/>
            <person name="Jorgensen S.L."/>
            <person name="Zaremba-Niedzwiedzka K."/>
            <person name="Martijn J."/>
            <person name="Lind A.E."/>
            <person name="van Eijk R."/>
            <person name="Schleper C."/>
            <person name="Guy L."/>
            <person name="Ettema T.J."/>
        </authorList>
    </citation>
    <scope>NUCLEOTIDE SEQUENCE</scope>
</reference>